<dbReference type="InterPro" id="IPR035089">
    <property type="entry name" value="Phage_sheath_subtilisin"/>
</dbReference>
<evidence type="ECO:0000313" key="5">
    <source>
        <dbReference type="Proteomes" id="UP000563426"/>
    </source>
</evidence>
<dbReference type="OrthoDB" id="9767864at2"/>
<organism evidence="4 5">
    <name type="scientific">Corallococcus exercitus</name>
    <dbReference type="NCBI Taxonomy" id="2316736"/>
    <lineage>
        <taxon>Bacteria</taxon>
        <taxon>Pseudomonadati</taxon>
        <taxon>Myxococcota</taxon>
        <taxon>Myxococcia</taxon>
        <taxon>Myxococcales</taxon>
        <taxon>Cystobacterineae</taxon>
        <taxon>Myxococcaceae</taxon>
        <taxon>Corallococcus</taxon>
    </lineage>
</organism>
<dbReference type="Gene3D" id="3.40.50.11780">
    <property type="match status" value="2"/>
</dbReference>
<reference evidence="4 5" key="1">
    <citation type="submission" date="2020-05" db="EMBL/GenBank/DDBJ databases">
        <authorList>
            <person name="Whitworth D."/>
        </authorList>
    </citation>
    <scope>NUCLEOTIDE SEQUENCE [LARGE SCALE GENOMIC DNA]</scope>
    <source>
        <strain evidence="4 5">AB043B</strain>
    </source>
</reference>
<evidence type="ECO:0000256" key="1">
    <source>
        <dbReference type="ARBA" id="ARBA00008005"/>
    </source>
</evidence>
<dbReference type="PANTHER" id="PTHR35861:SF1">
    <property type="entry name" value="PHAGE TAIL SHEATH PROTEIN"/>
    <property type="match status" value="1"/>
</dbReference>
<dbReference type="Proteomes" id="UP000563426">
    <property type="component" value="Unassembled WGS sequence"/>
</dbReference>
<dbReference type="RefSeq" id="WP_120528967.1">
    <property type="nucleotide sequence ID" value="NZ_JABFJV010000316.1"/>
</dbReference>
<dbReference type="Pfam" id="PF04984">
    <property type="entry name" value="Phage_sheath_1"/>
    <property type="match status" value="1"/>
</dbReference>
<dbReference type="InterPro" id="IPR052042">
    <property type="entry name" value="Tail_sheath_structural"/>
</dbReference>
<dbReference type="PANTHER" id="PTHR35861">
    <property type="match status" value="1"/>
</dbReference>
<protein>
    <submittedName>
        <fullName evidence="4">Phage tail sheath family protein</fullName>
    </submittedName>
</protein>
<evidence type="ECO:0000259" key="2">
    <source>
        <dbReference type="Pfam" id="PF04984"/>
    </source>
</evidence>
<comment type="caution">
    <text evidence="4">The sequence shown here is derived from an EMBL/GenBank/DDBJ whole genome shotgun (WGS) entry which is preliminary data.</text>
</comment>
<keyword evidence="5" id="KW-1185">Reference proteome</keyword>
<sequence length="525" mass="56005">MPARLHPGVYVEEVPSGARAIEAAGTSTAIFVGDTERGPLIPTRIKGVADYERQFGGFKRHAGTAPAASSVVMRYAIDAFFRNGGTSAYVLRAITNTTVAPAKTGTRASLGVVASSPGAWSDNLGVVLGDSSDGDANRFRLFVVYTFPGTSDGVIVERWDRLSANPTDENYAKDVLLRSSYIRWKDGPVVKPAGPADVAGASPLDTAIVASAATHLMTGGTQGNADFPNGSLPGLLSALDEITDASLLVVPAQLGEADNDVVVRTQAALDYVTGRPRQDLFCVADMPRSANKSTTEAASATAAYIRNAVLTTTNFGGVYFPWIEISDPAGVGRDPTLVIGPSSFVAGICARTDQRRGVWKAPAGLEATVLNSRRLDYNLLDAHQDDLNPLGINGLRAQPGGGNVVWGARTMQPSTEWRYVPVRRTAIFLRTSIYNGIQWAVFEPNDEPLWAQLRLTIGGFMEQLFRQGAFAGRTTREAFYVKCDAETTPEADQIAGIVNVAVGFAPLRPAEFVVVRLSQIVNQKA</sequence>
<evidence type="ECO:0000313" key="4">
    <source>
        <dbReference type="EMBL" id="NOK38401.1"/>
    </source>
</evidence>
<dbReference type="AlphaFoldDB" id="A0A3A8HKN9"/>
<name>A0A3A8HKN9_9BACT</name>
<comment type="similarity">
    <text evidence="1">Belongs to the myoviridae tail sheath protein family.</text>
</comment>
<feature type="domain" description="Tail sheath protein C-terminal" evidence="3">
    <location>
        <begin position="414"/>
        <end position="517"/>
    </location>
</feature>
<feature type="domain" description="Tail sheath protein subtilisin-like" evidence="2">
    <location>
        <begin position="237"/>
        <end position="411"/>
    </location>
</feature>
<evidence type="ECO:0000259" key="3">
    <source>
        <dbReference type="Pfam" id="PF17482"/>
    </source>
</evidence>
<gene>
    <name evidence="4" type="ORF">HMI49_34910</name>
</gene>
<accession>A0A3A8HKN9</accession>
<dbReference type="InterPro" id="IPR020287">
    <property type="entry name" value="Tail_sheath_C"/>
</dbReference>
<proteinExistence type="inferred from homology"/>
<dbReference type="Pfam" id="PF17482">
    <property type="entry name" value="Phage_sheath_1C"/>
    <property type="match status" value="1"/>
</dbReference>
<dbReference type="EMBL" id="JABFJV010000316">
    <property type="protein sequence ID" value="NOK38401.1"/>
    <property type="molecule type" value="Genomic_DNA"/>
</dbReference>